<dbReference type="Gene3D" id="3.40.50.720">
    <property type="entry name" value="NAD(P)-binding Rossmann-like Domain"/>
    <property type="match status" value="1"/>
</dbReference>
<comment type="similarity">
    <text evidence="1">Belongs to the 3-beta-HSD family.</text>
</comment>
<proteinExistence type="inferred from homology"/>
<organism evidence="3 4">
    <name type="scientific">Paenibacillus lutrae</name>
    <dbReference type="NCBI Taxonomy" id="2078573"/>
    <lineage>
        <taxon>Bacteria</taxon>
        <taxon>Bacillati</taxon>
        <taxon>Bacillota</taxon>
        <taxon>Bacilli</taxon>
        <taxon>Bacillales</taxon>
        <taxon>Paenibacillaceae</taxon>
        <taxon>Paenibacillus</taxon>
    </lineage>
</organism>
<evidence type="ECO:0000259" key="2">
    <source>
        <dbReference type="Pfam" id="PF01073"/>
    </source>
</evidence>
<dbReference type="Pfam" id="PF01073">
    <property type="entry name" value="3Beta_HSD"/>
    <property type="match status" value="1"/>
</dbReference>
<feature type="domain" description="3-beta hydroxysteroid dehydrogenase/isomerase" evidence="2">
    <location>
        <begin position="7"/>
        <end position="246"/>
    </location>
</feature>
<dbReference type="InterPro" id="IPR002225">
    <property type="entry name" value="3Beta_OHSteriod_DH/Estase"/>
</dbReference>
<keyword evidence="4" id="KW-1185">Reference proteome</keyword>
<dbReference type="OrthoDB" id="9811743at2"/>
<comment type="caution">
    <text evidence="3">The sequence shown here is derived from an EMBL/GenBank/DDBJ whole genome shotgun (WGS) entry which is preliminary data.</text>
</comment>
<dbReference type="Proteomes" id="UP000490800">
    <property type="component" value="Unassembled WGS sequence"/>
</dbReference>
<accession>A0A7X3FK83</accession>
<reference evidence="3 4" key="1">
    <citation type="journal article" date="2019" name="Microorganisms">
        <title>Paenibacillus lutrae sp. nov., A Chitinolytic Species Isolated from A River Otter in Castril Natural Park, Granada, Spain.</title>
        <authorList>
            <person name="Rodriguez M."/>
            <person name="Reina J.C."/>
            <person name="Bejar V."/>
            <person name="Llamas I."/>
        </authorList>
    </citation>
    <scope>NUCLEOTIDE SEQUENCE [LARGE SCALE GENOMIC DNA]</scope>
    <source>
        <strain evidence="3 4">N10</strain>
    </source>
</reference>
<dbReference type="PANTHER" id="PTHR43245:SF24">
    <property type="entry name" value="DEHYDROGENASE"/>
    <property type="match status" value="1"/>
</dbReference>
<evidence type="ECO:0000313" key="4">
    <source>
        <dbReference type="Proteomes" id="UP000490800"/>
    </source>
</evidence>
<gene>
    <name evidence="3" type="ORF">EDM21_16770</name>
</gene>
<dbReference type="InterPro" id="IPR050177">
    <property type="entry name" value="Lipid_A_modif_metabolic_enz"/>
</dbReference>
<evidence type="ECO:0000256" key="1">
    <source>
        <dbReference type="ARBA" id="ARBA00009219"/>
    </source>
</evidence>
<protein>
    <submittedName>
        <fullName evidence="3">NAD-dependent epimerase/dehydratase family protein</fullName>
    </submittedName>
</protein>
<dbReference type="RefSeq" id="WP_157337296.1">
    <property type="nucleotide sequence ID" value="NZ_RHLK01000010.1"/>
</dbReference>
<dbReference type="PANTHER" id="PTHR43245">
    <property type="entry name" value="BIFUNCTIONAL POLYMYXIN RESISTANCE PROTEIN ARNA"/>
    <property type="match status" value="1"/>
</dbReference>
<name>A0A7X3FK83_9BACL</name>
<evidence type="ECO:0000313" key="3">
    <source>
        <dbReference type="EMBL" id="MVP01152.1"/>
    </source>
</evidence>
<sequence length="336" mass="37942">MGNMKVLVTGATGFLGRNLIGRLLSEDFEVTAIGRSLEIGRELEAAGVAFVRMDLASEEMPRTIKGHAAVFHCGAFSAPWGPYDEFYRTNVIGTRNVIQGCLENGVRRLIHVSTPSIYFDYKDRLNIREEEPLPARFVNAYAQTKRLAEQEIDRAFAEGLPVITLRPRGIFGPGDNAIFPRLLRANERRFVPVIGKGRAFMDVTYVDNVTEALLCSLHAGEHVLGRKYNITNGQPVYLYDLLERLFVLLDTPFRSRHIPYRAAYSLASAMEAAAMLPFVDREPMLTRYTVGILAFNQTLDISRARSDLGYQPLISVDEGIYRFSSWWRQQEGRGRD</sequence>
<dbReference type="SUPFAM" id="SSF51735">
    <property type="entry name" value="NAD(P)-binding Rossmann-fold domains"/>
    <property type="match status" value="1"/>
</dbReference>
<dbReference type="EMBL" id="RHLK01000010">
    <property type="protein sequence ID" value="MVP01152.1"/>
    <property type="molecule type" value="Genomic_DNA"/>
</dbReference>
<dbReference type="GO" id="GO:0006694">
    <property type="term" value="P:steroid biosynthetic process"/>
    <property type="evidence" value="ECO:0007669"/>
    <property type="project" value="InterPro"/>
</dbReference>
<dbReference type="InterPro" id="IPR036291">
    <property type="entry name" value="NAD(P)-bd_dom_sf"/>
</dbReference>
<dbReference type="AlphaFoldDB" id="A0A7X3FK83"/>
<dbReference type="GO" id="GO:0016616">
    <property type="term" value="F:oxidoreductase activity, acting on the CH-OH group of donors, NAD or NADP as acceptor"/>
    <property type="evidence" value="ECO:0007669"/>
    <property type="project" value="InterPro"/>
</dbReference>